<dbReference type="EMBL" id="JAPZBO010000005">
    <property type="protein sequence ID" value="KAJ5315711.1"/>
    <property type="molecule type" value="Genomic_DNA"/>
</dbReference>
<keyword evidence="2" id="KW-1185">Reference proteome</keyword>
<reference evidence="1" key="1">
    <citation type="submission" date="2022-12" db="EMBL/GenBank/DDBJ databases">
        <authorList>
            <person name="Petersen C."/>
        </authorList>
    </citation>
    <scope>NUCLEOTIDE SEQUENCE</scope>
    <source>
        <strain evidence="1">IBT 21472</strain>
    </source>
</reference>
<evidence type="ECO:0000313" key="1">
    <source>
        <dbReference type="EMBL" id="KAJ5315711.1"/>
    </source>
</evidence>
<gene>
    <name evidence="1" type="ORF">N7476_006018</name>
</gene>
<dbReference type="Proteomes" id="UP001147746">
    <property type="component" value="Unassembled WGS sequence"/>
</dbReference>
<proteinExistence type="predicted"/>
<name>A0A9W9U446_9EURO</name>
<accession>A0A9W9U446</accession>
<protein>
    <submittedName>
        <fullName evidence="1">Uncharacterized protein</fullName>
    </submittedName>
</protein>
<evidence type="ECO:0000313" key="2">
    <source>
        <dbReference type="Proteomes" id="UP001147746"/>
    </source>
</evidence>
<dbReference type="AlphaFoldDB" id="A0A9W9U446"/>
<reference evidence="1" key="2">
    <citation type="journal article" date="2023" name="IMA Fungus">
        <title>Comparative genomic study of the Penicillium genus elucidates a diverse pangenome and 15 lateral gene transfer events.</title>
        <authorList>
            <person name="Petersen C."/>
            <person name="Sorensen T."/>
            <person name="Nielsen M.R."/>
            <person name="Sondergaard T.E."/>
            <person name="Sorensen J.L."/>
            <person name="Fitzpatrick D.A."/>
            <person name="Frisvad J.C."/>
            <person name="Nielsen K.L."/>
        </authorList>
    </citation>
    <scope>NUCLEOTIDE SEQUENCE</scope>
    <source>
        <strain evidence="1">IBT 21472</strain>
    </source>
</reference>
<organism evidence="1 2">
    <name type="scientific">Penicillium atrosanguineum</name>
    <dbReference type="NCBI Taxonomy" id="1132637"/>
    <lineage>
        <taxon>Eukaryota</taxon>
        <taxon>Fungi</taxon>
        <taxon>Dikarya</taxon>
        <taxon>Ascomycota</taxon>
        <taxon>Pezizomycotina</taxon>
        <taxon>Eurotiomycetes</taxon>
        <taxon>Eurotiomycetidae</taxon>
        <taxon>Eurotiales</taxon>
        <taxon>Aspergillaceae</taxon>
        <taxon>Penicillium</taxon>
    </lineage>
</organism>
<sequence length="103" mass="11506">MDALLLSQSLVDKLEASYEMIKSLVPTLKTFTSLSNIGNKYWVILASTVSEPIEPTYFPKLDQEQSRLCPSMLTTEGAWKSTLNDAKAVPNNITNSIMKLYAF</sequence>
<comment type="caution">
    <text evidence="1">The sequence shown here is derived from an EMBL/GenBank/DDBJ whole genome shotgun (WGS) entry which is preliminary data.</text>
</comment>